<dbReference type="AlphaFoldDB" id="A0A1S2Z2I7"/>
<feature type="region of interest" description="Disordered" evidence="2">
    <location>
        <begin position="30"/>
        <end position="122"/>
    </location>
</feature>
<dbReference type="Pfam" id="PF02704">
    <property type="entry name" value="GASA"/>
    <property type="match status" value="1"/>
</dbReference>
<accession>A0A1S2Z2I7</accession>
<feature type="compositionally biased region" description="Pro residues" evidence="2">
    <location>
        <begin position="34"/>
        <end position="62"/>
    </location>
</feature>
<feature type="chain" id="PRO_5010167999" evidence="3">
    <location>
        <begin position="24"/>
        <end position="180"/>
    </location>
</feature>
<dbReference type="PaxDb" id="3827-XP_004513860.1"/>
<keyword evidence="4" id="KW-1185">Reference proteome</keyword>
<dbReference type="eggNOG" id="ENOG502S20B">
    <property type="taxonomic scope" value="Eukaryota"/>
</dbReference>
<feature type="compositionally biased region" description="Pro residues" evidence="2">
    <location>
        <begin position="75"/>
        <end position="106"/>
    </location>
</feature>
<evidence type="ECO:0000256" key="1">
    <source>
        <dbReference type="ARBA" id="ARBA00010582"/>
    </source>
</evidence>
<evidence type="ECO:0000256" key="3">
    <source>
        <dbReference type="SAM" id="SignalP"/>
    </source>
</evidence>
<dbReference type="STRING" id="3827.A0A1S2Z2I7"/>
<dbReference type="PANTHER" id="PTHR23201:SF92">
    <property type="entry name" value="GIBBERELLIN-REGULATED PROTEIN 12"/>
    <property type="match status" value="1"/>
</dbReference>
<gene>
    <name evidence="5" type="primary">LOC101511850</name>
</gene>
<dbReference type="KEGG" id="cam:101511850"/>
<protein>
    <submittedName>
        <fullName evidence="5">Gibberellin-regulated protein 14-like</fullName>
    </submittedName>
</protein>
<feature type="compositionally biased region" description="Low complexity" evidence="2">
    <location>
        <begin position="63"/>
        <end position="74"/>
    </location>
</feature>
<feature type="signal peptide" evidence="3">
    <location>
        <begin position="1"/>
        <end position="23"/>
    </location>
</feature>
<sequence length="180" mass="18908">MAKNINTIIMFYLVVSLFVQSKAEIDVTTVEAPSPSPSPAPAPSPSPSPAPSPSPTPAPAPTPATSNQTSDTPATPVPTPPTPTTPIPTPPTPTTPATPNSPPATPDPSHGTTEGSLKPEECSPRCDYRCSKTHHKKPCLFFCKKCCAECLCVPPGTYGNKEVCPCYDNWKTKRGTPKCP</sequence>
<name>A0A1S2Z2I7_CICAR</name>
<comment type="similarity">
    <text evidence="1">Belongs to the GASA family.</text>
</comment>
<dbReference type="PANTHER" id="PTHR23201">
    <property type="entry name" value="EXTENSIN, PROLINE-RICH PROTEIN"/>
    <property type="match status" value="1"/>
</dbReference>
<proteinExistence type="inferred from homology"/>
<dbReference type="RefSeq" id="XP_004513860.1">
    <property type="nucleotide sequence ID" value="XM_004513803.3"/>
</dbReference>
<reference evidence="5" key="1">
    <citation type="submission" date="2025-08" db="UniProtKB">
        <authorList>
            <consortium name="RefSeq"/>
        </authorList>
    </citation>
    <scope>IDENTIFICATION</scope>
    <source>
        <tissue evidence="5">Etiolated seedlings</tissue>
    </source>
</reference>
<evidence type="ECO:0000256" key="2">
    <source>
        <dbReference type="SAM" id="MobiDB-lite"/>
    </source>
</evidence>
<evidence type="ECO:0000313" key="5">
    <source>
        <dbReference type="RefSeq" id="XP_004513860.1"/>
    </source>
</evidence>
<evidence type="ECO:0000313" key="4">
    <source>
        <dbReference type="Proteomes" id="UP000087171"/>
    </source>
</evidence>
<dbReference type="InterPro" id="IPR003854">
    <property type="entry name" value="GASA"/>
</dbReference>
<keyword evidence="3" id="KW-0732">Signal</keyword>
<dbReference type="GeneID" id="101511850"/>
<dbReference type="Proteomes" id="UP000087171">
    <property type="component" value="Unplaced"/>
</dbReference>
<organism evidence="4 5">
    <name type="scientific">Cicer arietinum</name>
    <name type="common">Chickpea</name>
    <name type="synonym">Garbanzo</name>
    <dbReference type="NCBI Taxonomy" id="3827"/>
    <lineage>
        <taxon>Eukaryota</taxon>
        <taxon>Viridiplantae</taxon>
        <taxon>Streptophyta</taxon>
        <taxon>Embryophyta</taxon>
        <taxon>Tracheophyta</taxon>
        <taxon>Spermatophyta</taxon>
        <taxon>Magnoliopsida</taxon>
        <taxon>eudicotyledons</taxon>
        <taxon>Gunneridae</taxon>
        <taxon>Pentapetalae</taxon>
        <taxon>rosids</taxon>
        <taxon>fabids</taxon>
        <taxon>Fabales</taxon>
        <taxon>Fabaceae</taxon>
        <taxon>Papilionoideae</taxon>
        <taxon>50 kb inversion clade</taxon>
        <taxon>NPAAA clade</taxon>
        <taxon>Hologalegina</taxon>
        <taxon>IRL clade</taxon>
        <taxon>Cicereae</taxon>
        <taxon>Cicer</taxon>
    </lineage>
</organism>